<reference evidence="1 2" key="1">
    <citation type="submission" date="2015-07" db="EMBL/GenBank/DDBJ databases">
        <title>Emmonsia species relationships and genome sequence.</title>
        <authorList>
            <consortium name="The Broad Institute Genomics Platform"/>
            <person name="Cuomo C.A."/>
            <person name="Munoz J.F."/>
            <person name="Imamovic A."/>
            <person name="Priest M.E."/>
            <person name="Young S."/>
            <person name="Clay O.K."/>
            <person name="McEwen J.G."/>
        </authorList>
    </citation>
    <scope>NUCLEOTIDE SEQUENCE [LARGE SCALE GENOMIC DNA]</scope>
    <source>
        <strain evidence="1 2">UAMH 9510</strain>
    </source>
</reference>
<evidence type="ECO:0000313" key="2">
    <source>
        <dbReference type="Proteomes" id="UP000182235"/>
    </source>
</evidence>
<keyword evidence="2" id="KW-1185">Reference proteome</keyword>
<accession>A0A1J9QQH9</accession>
<name>A0A1J9QQH9_9EURO</name>
<protein>
    <submittedName>
        <fullName evidence="1">Uncharacterized protein</fullName>
    </submittedName>
</protein>
<dbReference type="EMBL" id="LGRN01000064">
    <property type="protein sequence ID" value="OJD17509.1"/>
    <property type="molecule type" value="Genomic_DNA"/>
</dbReference>
<gene>
    <name evidence="1" type="ORF">AJ78_02378</name>
</gene>
<dbReference type="Proteomes" id="UP000182235">
    <property type="component" value="Unassembled WGS sequence"/>
</dbReference>
<evidence type="ECO:0000313" key="1">
    <source>
        <dbReference type="EMBL" id="OJD17509.1"/>
    </source>
</evidence>
<proteinExistence type="predicted"/>
<comment type="caution">
    <text evidence="1">The sequence shown here is derived from an EMBL/GenBank/DDBJ whole genome shotgun (WGS) entry which is preliminary data.</text>
</comment>
<dbReference type="AlphaFoldDB" id="A0A1J9QQH9"/>
<organism evidence="1 2">
    <name type="scientific">Emergomyces pasteurianus Ep9510</name>
    <dbReference type="NCBI Taxonomy" id="1447872"/>
    <lineage>
        <taxon>Eukaryota</taxon>
        <taxon>Fungi</taxon>
        <taxon>Dikarya</taxon>
        <taxon>Ascomycota</taxon>
        <taxon>Pezizomycotina</taxon>
        <taxon>Eurotiomycetes</taxon>
        <taxon>Eurotiomycetidae</taxon>
        <taxon>Onygenales</taxon>
        <taxon>Ajellomycetaceae</taxon>
        <taxon>Emergomyces</taxon>
    </lineage>
</organism>
<sequence>MSENKAPLIFLYADYYTNPLDVIAELGVSSGLTGIAPPPSSLGEEQPSVQPSAALFLAALTADRDASLQVVKKRRRLEVWARSCETACFNPYGSRGSVSIFTMLAPEPAKDLANCICGCHASDIGEAPKSDLEAPRTSRPDLT</sequence>
<dbReference type="VEuPathDB" id="FungiDB:AJ78_02378"/>